<protein>
    <submittedName>
        <fullName evidence="1">Methyltransferase-domain-containing protein</fullName>
    </submittedName>
</protein>
<dbReference type="InterPro" id="IPR029063">
    <property type="entry name" value="SAM-dependent_MTases_sf"/>
</dbReference>
<comment type="caution">
    <text evidence="1">The sequence shown here is derived from an EMBL/GenBank/DDBJ whole genome shotgun (WGS) entry which is preliminary data.</text>
</comment>
<dbReference type="OrthoDB" id="433955at2759"/>
<dbReference type="GO" id="GO:0008757">
    <property type="term" value="F:S-adenosylmethionine-dependent methyltransferase activity"/>
    <property type="evidence" value="ECO:0007669"/>
    <property type="project" value="UniProtKB-ARBA"/>
</dbReference>
<keyword evidence="1" id="KW-0808">Transferase</keyword>
<dbReference type="Pfam" id="PF10294">
    <property type="entry name" value="Methyltransf_16"/>
    <property type="match status" value="1"/>
</dbReference>
<accession>A0A8K0UKP8</accession>
<evidence type="ECO:0000313" key="1">
    <source>
        <dbReference type="EMBL" id="KAH8094658.1"/>
    </source>
</evidence>
<name>A0A8K0UKP8_9AGAR</name>
<dbReference type="SUPFAM" id="SSF53335">
    <property type="entry name" value="S-adenosyl-L-methionine-dependent methyltransferases"/>
    <property type="match status" value="1"/>
</dbReference>
<keyword evidence="1" id="KW-0489">Methyltransferase</keyword>
<dbReference type="Proteomes" id="UP000813824">
    <property type="component" value="Unassembled WGS sequence"/>
</dbReference>
<gene>
    <name evidence="1" type="ORF">BXZ70DRAFT_946997</name>
</gene>
<reference evidence="1" key="1">
    <citation type="journal article" date="2021" name="New Phytol.">
        <title>Evolutionary innovations through gain and loss of genes in the ectomycorrhizal Boletales.</title>
        <authorList>
            <person name="Wu G."/>
            <person name="Miyauchi S."/>
            <person name="Morin E."/>
            <person name="Kuo A."/>
            <person name="Drula E."/>
            <person name="Varga T."/>
            <person name="Kohler A."/>
            <person name="Feng B."/>
            <person name="Cao Y."/>
            <person name="Lipzen A."/>
            <person name="Daum C."/>
            <person name="Hundley H."/>
            <person name="Pangilinan J."/>
            <person name="Johnson J."/>
            <person name="Barry K."/>
            <person name="LaButti K."/>
            <person name="Ng V."/>
            <person name="Ahrendt S."/>
            <person name="Min B."/>
            <person name="Choi I.G."/>
            <person name="Park H."/>
            <person name="Plett J.M."/>
            <person name="Magnuson J."/>
            <person name="Spatafora J.W."/>
            <person name="Nagy L.G."/>
            <person name="Henrissat B."/>
            <person name="Grigoriev I.V."/>
            <person name="Yang Z.L."/>
            <person name="Xu J."/>
            <person name="Martin F.M."/>
        </authorList>
    </citation>
    <scope>NUCLEOTIDE SEQUENCE</scope>
    <source>
        <strain evidence="1">KKN 215</strain>
    </source>
</reference>
<proteinExistence type="predicted"/>
<dbReference type="AlphaFoldDB" id="A0A8K0UKP8"/>
<dbReference type="PANTHER" id="PTHR14614">
    <property type="entry name" value="HEPATOCELLULAR CARCINOMA-ASSOCIATED ANTIGEN"/>
    <property type="match status" value="1"/>
</dbReference>
<sequence>MGATRQVRPSAPTACLPPLSRLPSCSLDRIAEALANLHVLYLPSRSLQQNILLKSKHLPSHAIHDISVPDSGYASEEDDDDGGEDGFDIDLLRSDPFEREFAIRWLTGFAARSDTWVYLDDEEVARTKLVDDAAALLASFACEEESEEAEEGITRKFVFPVGTDGKESVVVELNDAPLLSDDHTSVGLQSWASSVLLAERMCLDPDAWGFFNTDREATRVLELGAGTGLLSIVAAKLMHHSSQTQRIIATDFHPSVLANLKANVHTNFRSASSPPVDVLKLDWQYPVYDVPLDKPFDVILAADVVYEPEHAQWIKACVEHTLSRPNSPTSLDGGVFWLIIAVRSSGRHEGLDSTVTDVFPWASSVASNTPELAILDRETIGRLSGVGRADESAYALFKIGWVCQGMNTS</sequence>
<dbReference type="EMBL" id="JAEVFJ010000025">
    <property type="protein sequence ID" value="KAH8094658.1"/>
    <property type="molecule type" value="Genomic_DNA"/>
</dbReference>
<dbReference type="GO" id="GO:0032259">
    <property type="term" value="P:methylation"/>
    <property type="evidence" value="ECO:0007669"/>
    <property type="project" value="UniProtKB-KW"/>
</dbReference>
<keyword evidence="2" id="KW-1185">Reference proteome</keyword>
<dbReference type="InterPro" id="IPR019410">
    <property type="entry name" value="Methyltransf_16"/>
</dbReference>
<evidence type="ECO:0000313" key="2">
    <source>
        <dbReference type="Proteomes" id="UP000813824"/>
    </source>
</evidence>
<organism evidence="1 2">
    <name type="scientific">Cristinia sonorae</name>
    <dbReference type="NCBI Taxonomy" id="1940300"/>
    <lineage>
        <taxon>Eukaryota</taxon>
        <taxon>Fungi</taxon>
        <taxon>Dikarya</taxon>
        <taxon>Basidiomycota</taxon>
        <taxon>Agaricomycotina</taxon>
        <taxon>Agaricomycetes</taxon>
        <taxon>Agaricomycetidae</taxon>
        <taxon>Agaricales</taxon>
        <taxon>Pleurotineae</taxon>
        <taxon>Stephanosporaceae</taxon>
        <taxon>Cristinia</taxon>
    </lineage>
</organism>
<dbReference type="Gene3D" id="3.40.50.150">
    <property type="entry name" value="Vaccinia Virus protein VP39"/>
    <property type="match status" value="1"/>
</dbReference>
<dbReference type="PANTHER" id="PTHR14614:SF147">
    <property type="entry name" value="S-ADENOSYLMETHIONINE-DEPENDENT METHYLTRANSFERASE OF THE SEVEN BETA-STRAND FAMILY"/>
    <property type="match status" value="1"/>
</dbReference>
<dbReference type="CDD" id="cd02440">
    <property type="entry name" value="AdoMet_MTases"/>
    <property type="match status" value="1"/>
</dbReference>